<dbReference type="KEGG" id="ccb:Clocel_0572"/>
<dbReference type="Proteomes" id="UP000002730">
    <property type="component" value="Chromosome"/>
</dbReference>
<dbReference type="Pfam" id="PF04012">
    <property type="entry name" value="PspA_IM30"/>
    <property type="match status" value="1"/>
</dbReference>
<dbReference type="HOGENOM" id="CLU_056466_4_1_9"/>
<reference evidence="3 4" key="1">
    <citation type="submission" date="2010-08" db="EMBL/GenBank/DDBJ databases">
        <title>Complete sequence of Clostridium cellulovorans 743B.</title>
        <authorList>
            <consortium name="US DOE Joint Genome Institute"/>
            <person name="Lucas S."/>
            <person name="Copeland A."/>
            <person name="Lapidus A."/>
            <person name="Cheng J.-F."/>
            <person name="Bruce D."/>
            <person name="Goodwin L."/>
            <person name="Pitluck S."/>
            <person name="Chertkov O."/>
            <person name="Detter J.C."/>
            <person name="Han C."/>
            <person name="Tapia R."/>
            <person name="Land M."/>
            <person name="Hauser L."/>
            <person name="Chang Y.-J."/>
            <person name="Jeffries C."/>
            <person name="Kyrpides N."/>
            <person name="Ivanova N."/>
            <person name="Mikhailova N."/>
            <person name="Hemme C.L."/>
            <person name="Woyke T."/>
        </authorList>
    </citation>
    <scope>NUCLEOTIDE SEQUENCE [LARGE SCALE GENOMIC DNA]</scope>
    <source>
        <strain evidence="4">ATCC 35296 / DSM 3052 / OCM 3 / 743B</strain>
    </source>
</reference>
<dbReference type="InterPro" id="IPR007157">
    <property type="entry name" value="PspA_VIPP1"/>
</dbReference>
<dbReference type="eggNOG" id="COG1842">
    <property type="taxonomic scope" value="Bacteria"/>
</dbReference>
<keyword evidence="4" id="KW-1185">Reference proteome</keyword>
<evidence type="ECO:0000313" key="3">
    <source>
        <dbReference type="EMBL" id="ADL50343.1"/>
    </source>
</evidence>
<name>D9SR55_CLOC7</name>
<dbReference type="PANTHER" id="PTHR31088">
    <property type="entry name" value="MEMBRANE-ASSOCIATED PROTEIN VIPP1, CHLOROPLASTIC"/>
    <property type="match status" value="1"/>
</dbReference>
<dbReference type="AlphaFoldDB" id="D9SR55"/>
<dbReference type="OrthoDB" id="9779630at2"/>
<gene>
    <name evidence="3" type="ordered locus">Clocel_0572</name>
</gene>
<protein>
    <submittedName>
        <fullName evidence="3">Phage shock protein A, PspA</fullName>
    </submittedName>
</protein>
<comment type="similarity">
    <text evidence="1">Belongs to the PspA/Vipp/IM30 family.</text>
</comment>
<dbReference type="EMBL" id="CP002160">
    <property type="protein sequence ID" value="ADL50343.1"/>
    <property type="molecule type" value="Genomic_DNA"/>
</dbReference>
<dbReference type="PANTHER" id="PTHR31088:SF6">
    <property type="entry name" value="PHAGE SHOCK PROTEIN A"/>
    <property type="match status" value="1"/>
</dbReference>
<feature type="coiled-coil region" evidence="2">
    <location>
        <begin position="94"/>
        <end position="142"/>
    </location>
</feature>
<keyword evidence="2" id="KW-0175">Coiled coil</keyword>
<sequence>MGVLGRFKAIMEANINALLDKAEDPSKMIDQYLRDLNSDLGKVKAETAAIMAEEQRTKRVYEECGVEIEKMQNYAKKAVQAGNDNDARQFLGKKAELLQKQESLKMAYDAAKANAIKMKSMHDKLQRDIGQLNARKDAIKAKVSIAKTQERINKMGASITNAGANISAFDRMEEKADRMLDEANAMAELNKSSEEVDINLLTSKYDSSINIEDELEMLKGNDIEEELKALKENSTQD</sequence>
<dbReference type="RefSeq" id="WP_010074878.1">
    <property type="nucleotide sequence ID" value="NC_014393.1"/>
</dbReference>
<dbReference type="STRING" id="573061.Clocel_0572"/>
<accession>D9SR55</accession>
<organism evidence="3 4">
    <name type="scientific">Clostridium cellulovorans (strain ATCC 35296 / DSM 3052 / OCM 3 / 743B)</name>
    <dbReference type="NCBI Taxonomy" id="573061"/>
    <lineage>
        <taxon>Bacteria</taxon>
        <taxon>Bacillati</taxon>
        <taxon>Bacillota</taxon>
        <taxon>Clostridia</taxon>
        <taxon>Eubacteriales</taxon>
        <taxon>Clostridiaceae</taxon>
        <taxon>Clostridium</taxon>
    </lineage>
</organism>
<proteinExistence type="inferred from homology"/>
<evidence type="ECO:0000256" key="2">
    <source>
        <dbReference type="SAM" id="Coils"/>
    </source>
</evidence>
<evidence type="ECO:0000256" key="1">
    <source>
        <dbReference type="ARBA" id="ARBA00043985"/>
    </source>
</evidence>
<evidence type="ECO:0000313" key="4">
    <source>
        <dbReference type="Proteomes" id="UP000002730"/>
    </source>
</evidence>